<dbReference type="AlphaFoldDB" id="A0AA97LY48"/>
<keyword evidence="1" id="KW-0472">Membrane</keyword>
<protein>
    <submittedName>
        <fullName evidence="2">SdpI family protein</fullName>
    </submittedName>
</protein>
<sequence length="142" mass="14812">MAGSLLDPTVLSTTAWSGEPLPGAARLALFAVLALAGAAVAATGVMGARERLRPNLFVGIRTAYTLRNERAWYTVHRKSSPWVVASGASFLVGGVGLLLAENPAVQLSSVLAACALTLLLLVTGTVLAHRAARREEDGRPPR</sequence>
<dbReference type="InterPro" id="IPR025962">
    <property type="entry name" value="SdpI/YhfL"/>
</dbReference>
<name>A0AA97LY48_9ACTN</name>
<dbReference type="Pfam" id="PF13630">
    <property type="entry name" value="SdpI"/>
    <property type="match status" value="1"/>
</dbReference>
<evidence type="ECO:0000313" key="2">
    <source>
        <dbReference type="EMBL" id="UOE20116.1"/>
    </source>
</evidence>
<gene>
    <name evidence="2" type="ORF">NI17_002395</name>
</gene>
<evidence type="ECO:0000313" key="3">
    <source>
        <dbReference type="Proteomes" id="UP000265719"/>
    </source>
</evidence>
<evidence type="ECO:0000256" key="1">
    <source>
        <dbReference type="SAM" id="Phobius"/>
    </source>
</evidence>
<keyword evidence="1" id="KW-1133">Transmembrane helix</keyword>
<keyword evidence="1" id="KW-0812">Transmembrane</keyword>
<dbReference type="RefSeq" id="WP_170163062.1">
    <property type="nucleotide sequence ID" value="NZ_CP063196.1"/>
</dbReference>
<dbReference type="EMBL" id="CP063196">
    <property type="protein sequence ID" value="UOE20116.1"/>
    <property type="molecule type" value="Genomic_DNA"/>
</dbReference>
<dbReference type="KEGG" id="thao:NI17_002395"/>
<dbReference type="Proteomes" id="UP000265719">
    <property type="component" value="Chromosome"/>
</dbReference>
<organism evidence="2 3">
    <name type="scientific">Thermobifida halotolerans</name>
    <dbReference type="NCBI Taxonomy" id="483545"/>
    <lineage>
        <taxon>Bacteria</taxon>
        <taxon>Bacillati</taxon>
        <taxon>Actinomycetota</taxon>
        <taxon>Actinomycetes</taxon>
        <taxon>Streptosporangiales</taxon>
        <taxon>Nocardiopsidaceae</taxon>
        <taxon>Thermobifida</taxon>
    </lineage>
</organism>
<accession>A0AA97LY48</accession>
<reference evidence="2" key="1">
    <citation type="submission" date="2020-10" db="EMBL/GenBank/DDBJ databases">
        <title>De novo genome project of the cellulose decomposer Thermobifida halotolerans type strain.</title>
        <authorList>
            <person name="Nagy I."/>
            <person name="Horvath B."/>
            <person name="Kukolya J."/>
            <person name="Nagy I."/>
            <person name="Orsini M."/>
        </authorList>
    </citation>
    <scope>NUCLEOTIDE SEQUENCE</scope>
    <source>
        <strain evidence="2">DSM 44931</strain>
    </source>
</reference>
<feature type="transmembrane region" description="Helical" evidence="1">
    <location>
        <begin position="106"/>
        <end position="129"/>
    </location>
</feature>
<feature type="transmembrane region" description="Helical" evidence="1">
    <location>
        <begin position="27"/>
        <end position="48"/>
    </location>
</feature>
<proteinExistence type="predicted"/>
<keyword evidence="3" id="KW-1185">Reference proteome</keyword>
<feature type="transmembrane region" description="Helical" evidence="1">
    <location>
        <begin position="82"/>
        <end position="100"/>
    </location>
</feature>